<feature type="domain" description="ABC transporter" evidence="9">
    <location>
        <begin position="7"/>
        <end position="248"/>
    </location>
</feature>
<dbReference type="GO" id="GO:0005524">
    <property type="term" value="F:ATP binding"/>
    <property type="evidence" value="ECO:0007669"/>
    <property type="project" value="UniProtKB-KW"/>
</dbReference>
<dbReference type="Pfam" id="PF00005">
    <property type="entry name" value="ABC_tran"/>
    <property type="match status" value="1"/>
</dbReference>
<dbReference type="InterPro" id="IPR003439">
    <property type="entry name" value="ABC_transporter-like_ATP-bd"/>
</dbReference>
<dbReference type="Gene3D" id="3.40.50.300">
    <property type="entry name" value="P-loop containing nucleotide triphosphate hydrolases"/>
    <property type="match status" value="1"/>
</dbReference>
<keyword evidence="5" id="KW-0547">Nucleotide-binding</keyword>
<keyword evidence="8" id="KW-0472">Membrane</keyword>
<dbReference type="GO" id="GO:0016887">
    <property type="term" value="F:ATP hydrolysis activity"/>
    <property type="evidence" value="ECO:0007669"/>
    <property type="project" value="InterPro"/>
</dbReference>
<dbReference type="InterPro" id="IPR050086">
    <property type="entry name" value="MetN_ABC_transporter-like"/>
</dbReference>
<keyword evidence="6 10" id="KW-0067">ATP-binding</keyword>
<dbReference type="GO" id="GO:0005886">
    <property type="term" value="C:plasma membrane"/>
    <property type="evidence" value="ECO:0007669"/>
    <property type="project" value="UniProtKB-SubCell"/>
</dbReference>
<dbReference type="SMART" id="SM00382">
    <property type="entry name" value="AAA"/>
    <property type="match status" value="1"/>
</dbReference>
<organism evidence="10 11">
    <name type="scientific">Halotalea alkalilenta</name>
    <dbReference type="NCBI Taxonomy" id="376489"/>
    <lineage>
        <taxon>Bacteria</taxon>
        <taxon>Pseudomonadati</taxon>
        <taxon>Pseudomonadota</taxon>
        <taxon>Gammaproteobacteria</taxon>
        <taxon>Oceanospirillales</taxon>
        <taxon>Halomonadaceae</taxon>
        <taxon>Halotalea</taxon>
    </lineage>
</organism>
<dbReference type="PANTHER" id="PTHR43166">
    <property type="entry name" value="AMINO ACID IMPORT ATP-BINDING PROTEIN"/>
    <property type="match status" value="1"/>
</dbReference>
<evidence type="ECO:0000256" key="1">
    <source>
        <dbReference type="ARBA" id="ARBA00004417"/>
    </source>
</evidence>
<dbReference type="AlphaFoldDB" id="A0A172YI51"/>
<dbReference type="PROSITE" id="PS00211">
    <property type="entry name" value="ABC_TRANSPORTER_1"/>
    <property type="match status" value="1"/>
</dbReference>
<dbReference type="Proteomes" id="UP000077875">
    <property type="component" value="Chromosome"/>
</dbReference>
<evidence type="ECO:0000256" key="3">
    <source>
        <dbReference type="ARBA" id="ARBA00022448"/>
    </source>
</evidence>
<dbReference type="EMBL" id="CP015243">
    <property type="protein sequence ID" value="ANF58910.1"/>
    <property type="molecule type" value="Genomic_DNA"/>
</dbReference>
<evidence type="ECO:0000256" key="4">
    <source>
        <dbReference type="ARBA" id="ARBA00022475"/>
    </source>
</evidence>
<gene>
    <name evidence="10" type="ORF">A5892_16735</name>
</gene>
<keyword evidence="4" id="KW-1003">Cell membrane</keyword>
<sequence length="252" mass="27715">MSEVPVVSLEGVSKSFNGVEVLRDIHLDVSRGEVVSVLGASGSGKSTMLRCINWLEQPDRGTVKINGEHIGVDAHGKQMSVRALASLRARTGMVFQSFNLWPHLTVLQNVIEAPVHVKRIPRSRAVEEALALLDKVGMGHKRDAFPYTLSGGQKQRVAIARALAMAPEVLLFDEPTSALDPELVGEVLAVMRALSLDGYTMVVVTHEMEFARAVSDQVVFLDKGKLIERAPPERFFTAPESERVQRFLATHR</sequence>
<dbReference type="InterPro" id="IPR027417">
    <property type="entry name" value="P-loop_NTPase"/>
</dbReference>
<evidence type="ECO:0000313" key="10">
    <source>
        <dbReference type="EMBL" id="ANF58910.1"/>
    </source>
</evidence>
<dbReference type="RefSeq" id="WP_064123763.1">
    <property type="nucleotide sequence ID" value="NZ_CP015243.1"/>
</dbReference>
<dbReference type="CDD" id="cd03262">
    <property type="entry name" value="ABC_HisP_GlnQ"/>
    <property type="match status" value="1"/>
</dbReference>
<dbReference type="STRING" id="376489.A5892_16735"/>
<proteinExistence type="inferred from homology"/>
<evidence type="ECO:0000256" key="5">
    <source>
        <dbReference type="ARBA" id="ARBA00022741"/>
    </source>
</evidence>
<dbReference type="PROSITE" id="PS50893">
    <property type="entry name" value="ABC_TRANSPORTER_2"/>
    <property type="match status" value="1"/>
</dbReference>
<reference evidence="10 11" key="1">
    <citation type="submission" date="2016-04" db="EMBL/GenBank/DDBJ databases">
        <title>Complete Genome Sequence of Halotalea alkalilenta IHB B 13600.</title>
        <authorList>
            <person name="Swarnkar M.K."/>
            <person name="Sharma A."/>
            <person name="Kaushal K."/>
            <person name="Soni R."/>
            <person name="Rana S."/>
            <person name="Singh A.K."/>
            <person name="Gulati A."/>
        </authorList>
    </citation>
    <scope>NUCLEOTIDE SEQUENCE [LARGE SCALE GENOMIC DNA]</scope>
    <source>
        <strain evidence="10 11">IHB B 13600</strain>
    </source>
</reference>
<dbReference type="GO" id="GO:0015424">
    <property type="term" value="F:ABC-type amino acid transporter activity"/>
    <property type="evidence" value="ECO:0007669"/>
    <property type="project" value="InterPro"/>
</dbReference>
<keyword evidence="7" id="KW-0029">Amino-acid transport</keyword>
<evidence type="ECO:0000256" key="6">
    <source>
        <dbReference type="ARBA" id="ARBA00022840"/>
    </source>
</evidence>
<dbReference type="KEGG" id="haa:A5892_16735"/>
<evidence type="ECO:0000313" key="11">
    <source>
        <dbReference type="Proteomes" id="UP000077875"/>
    </source>
</evidence>
<keyword evidence="11" id="KW-1185">Reference proteome</keyword>
<accession>A0A172YI51</accession>
<dbReference type="InterPro" id="IPR003593">
    <property type="entry name" value="AAA+_ATPase"/>
</dbReference>
<protein>
    <submittedName>
        <fullName evidence="10">Glutamate ABC transporter ATP-binding protein</fullName>
    </submittedName>
</protein>
<dbReference type="PANTHER" id="PTHR43166:SF35">
    <property type="entry name" value="L-CYSTINE IMPORT ATP-BINDING PROTEIN TCYN"/>
    <property type="match status" value="1"/>
</dbReference>
<evidence type="ECO:0000259" key="9">
    <source>
        <dbReference type="PROSITE" id="PS50893"/>
    </source>
</evidence>
<keyword evidence="3" id="KW-0813">Transport</keyword>
<name>A0A172YI51_9GAMM</name>
<dbReference type="InterPro" id="IPR017871">
    <property type="entry name" value="ABC_transporter-like_CS"/>
</dbReference>
<dbReference type="SUPFAM" id="SSF52540">
    <property type="entry name" value="P-loop containing nucleoside triphosphate hydrolases"/>
    <property type="match status" value="1"/>
</dbReference>
<evidence type="ECO:0000256" key="2">
    <source>
        <dbReference type="ARBA" id="ARBA00005417"/>
    </source>
</evidence>
<dbReference type="InterPro" id="IPR030679">
    <property type="entry name" value="ABC_ATPase_HisP-typ"/>
</dbReference>
<comment type="subcellular location">
    <subcellularLocation>
        <location evidence="1">Cell inner membrane</location>
        <topology evidence="1">Peripheral membrane protein</topology>
    </subcellularLocation>
</comment>
<dbReference type="PIRSF" id="PIRSF039085">
    <property type="entry name" value="ABC_ATPase_HisP"/>
    <property type="match status" value="1"/>
</dbReference>
<evidence type="ECO:0000256" key="7">
    <source>
        <dbReference type="ARBA" id="ARBA00022970"/>
    </source>
</evidence>
<dbReference type="FunFam" id="3.40.50.300:FF:000020">
    <property type="entry name" value="Amino acid ABC transporter ATP-binding component"/>
    <property type="match status" value="1"/>
</dbReference>
<evidence type="ECO:0000256" key="8">
    <source>
        <dbReference type="ARBA" id="ARBA00023136"/>
    </source>
</evidence>
<comment type="similarity">
    <text evidence="2">Belongs to the ABC transporter superfamily.</text>
</comment>